<keyword evidence="7" id="KW-1185">Reference proteome</keyword>
<accession>A0A9N9MYL3</accession>
<evidence type="ECO:0008006" key="8">
    <source>
        <dbReference type="Google" id="ProtNLM"/>
    </source>
</evidence>
<dbReference type="Proteomes" id="UP001152799">
    <property type="component" value="Chromosome 9"/>
</dbReference>
<dbReference type="Gene3D" id="2.20.110.10">
    <property type="entry name" value="Histone H3 K4-specific methyltransferase SET7/9 N-terminal domain"/>
    <property type="match status" value="1"/>
</dbReference>
<dbReference type="EMBL" id="OU892285">
    <property type="protein sequence ID" value="CAG9774084.1"/>
    <property type="molecule type" value="Genomic_DNA"/>
</dbReference>
<dbReference type="OrthoDB" id="300500at2759"/>
<name>A0A9N9MYL3_9CUCU</name>
<proteinExistence type="predicted"/>
<dbReference type="InterPro" id="IPR042814">
    <property type="entry name" value="Morn5"/>
</dbReference>
<sequence length="400" mass="45657">MCTNVKSSVMDPQQKLSTDGTPDASGKKIEIDFSDTRRTSFLPTKLAEEEAVRDSSVKFFTAPEFIDEDDVFLVLTDEEAVNMPSKKFCTGSKYLGQWNRLGIAGKGIYRYPHGVIYNGYFNRKGEFHGSGILTYPNGQRIEGIWKNGRIGEDCTFVTGAGVPMNKNYCLMPDRRYQVEIENGMAPATQEYLTDENPPARAVPFECYDLVEGYFDPHFKTVYNYPKGPKVGPVLSQASLNKRLKSSSKRIVTSKESLMAQMLASQQTLDRCKMGNEGILEPRKISWIPSAIQENWIVRNCRKGWDEPTGYRPDLYEEWTKGGDEFAANMMRESSSEFVSALESLQLDKKKSENTKKNLLTFIRNRKLEREQRSAEVLMHIISITTDSPNHFRNKPKYFRK</sequence>
<dbReference type="PANTHER" id="PTHR46437">
    <property type="entry name" value="MORN REPEAT-CONTAINING PROTEIN 5"/>
    <property type="match status" value="1"/>
</dbReference>
<evidence type="ECO:0000256" key="5">
    <source>
        <dbReference type="SAM" id="MobiDB-lite"/>
    </source>
</evidence>
<dbReference type="PANTHER" id="PTHR46437:SF1">
    <property type="entry name" value="MORN REPEAT-CONTAINING PROTEIN 5"/>
    <property type="match status" value="1"/>
</dbReference>
<dbReference type="GO" id="GO:0031514">
    <property type="term" value="C:motile cilium"/>
    <property type="evidence" value="ECO:0007669"/>
    <property type="project" value="UniProtKB-SubCell"/>
</dbReference>
<dbReference type="AlphaFoldDB" id="A0A9N9MYL3"/>
<feature type="compositionally biased region" description="Polar residues" evidence="5">
    <location>
        <begin position="1"/>
        <end position="20"/>
    </location>
</feature>
<evidence type="ECO:0000313" key="6">
    <source>
        <dbReference type="EMBL" id="CAG9774084.1"/>
    </source>
</evidence>
<evidence type="ECO:0000256" key="4">
    <source>
        <dbReference type="ARBA" id="ARBA00023273"/>
    </source>
</evidence>
<organism evidence="6 7">
    <name type="scientific">Ceutorhynchus assimilis</name>
    <name type="common">cabbage seed weevil</name>
    <dbReference type="NCBI Taxonomy" id="467358"/>
    <lineage>
        <taxon>Eukaryota</taxon>
        <taxon>Metazoa</taxon>
        <taxon>Ecdysozoa</taxon>
        <taxon>Arthropoda</taxon>
        <taxon>Hexapoda</taxon>
        <taxon>Insecta</taxon>
        <taxon>Pterygota</taxon>
        <taxon>Neoptera</taxon>
        <taxon>Endopterygota</taxon>
        <taxon>Coleoptera</taxon>
        <taxon>Polyphaga</taxon>
        <taxon>Cucujiformia</taxon>
        <taxon>Curculionidae</taxon>
        <taxon>Ceutorhynchinae</taxon>
        <taxon>Ceutorhynchus</taxon>
    </lineage>
</organism>
<gene>
    <name evidence="6" type="ORF">CEUTPL_LOCUS14466</name>
</gene>
<feature type="region of interest" description="Disordered" evidence="5">
    <location>
        <begin position="1"/>
        <end position="27"/>
    </location>
</feature>
<keyword evidence="2" id="KW-0282">Flagellum</keyword>
<dbReference type="SUPFAM" id="SSF82185">
    <property type="entry name" value="Histone H3 K4-specific methyltransferase SET7/9 N-terminal domain"/>
    <property type="match status" value="1"/>
</dbReference>
<reference evidence="6" key="1">
    <citation type="submission" date="2022-01" db="EMBL/GenBank/DDBJ databases">
        <authorList>
            <person name="King R."/>
        </authorList>
    </citation>
    <scope>NUCLEOTIDE SEQUENCE</scope>
</reference>
<evidence type="ECO:0000256" key="1">
    <source>
        <dbReference type="ARBA" id="ARBA00004230"/>
    </source>
</evidence>
<comment type="subcellular location">
    <subcellularLocation>
        <location evidence="1">Cell projection</location>
        <location evidence="1">Cilium</location>
        <location evidence="1">Flagellum</location>
    </subcellularLocation>
</comment>
<keyword evidence="3" id="KW-0969">Cilium</keyword>
<evidence type="ECO:0000256" key="3">
    <source>
        <dbReference type="ARBA" id="ARBA00023069"/>
    </source>
</evidence>
<evidence type="ECO:0000313" key="7">
    <source>
        <dbReference type="Proteomes" id="UP001152799"/>
    </source>
</evidence>
<evidence type="ECO:0000256" key="2">
    <source>
        <dbReference type="ARBA" id="ARBA00022846"/>
    </source>
</evidence>
<protein>
    <recommendedName>
        <fullName evidence="8">MORN repeat-containing protein 5</fullName>
    </recommendedName>
</protein>
<keyword evidence="4" id="KW-0966">Cell projection</keyword>